<feature type="compositionally biased region" description="Low complexity" evidence="1">
    <location>
        <begin position="16"/>
        <end position="31"/>
    </location>
</feature>
<feature type="region of interest" description="Disordered" evidence="1">
    <location>
        <begin position="1"/>
        <end position="108"/>
    </location>
</feature>
<sequence>MSATYADATSSGSHPSASANASTFSSAVNAACGGSGGTDEGLGVTDGLEDAAVGFTLPPSPPPPHPDSDSTAANPTATAPTPHVVLMRRRIPARTGRRKDNPHIGDHQ</sequence>
<protein>
    <submittedName>
        <fullName evidence="2">Uncharacterized protein</fullName>
    </submittedName>
</protein>
<dbReference type="EMBL" id="BAAASR010000047">
    <property type="protein sequence ID" value="GAA2516587.1"/>
    <property type="molecule type" value="Genomic_DNA"/>
</dbReference>
<comment type="caution">
    <text evidence="2">The sequence shown here is derived from an EMBL/GenBank/DDBJ whole genome shotgun (WGS) entry which is preliminary data.</text>
</comment>
<reference evidence="3" key="1">
    <citation type="journal article" date="2019" name="Int. J. Syst. Evol. Microbiol.">
        <title>The Global Catalogue of Microorganisms (GCM) 10K type strain sequencing project: providing services to taxonomists for standard genome sequencing and annotation.</title>
        <authorList>
            <consortium name="The Broad Institute Genomics Platform"/>
            <consortium name="The Broad Institute Genome Sequencing Center for Infectious Disease"/>
            <person name="Wu L."/>
            <person name="Ma J."/>
        </authorList>
    </citation>
    <scope>NUCLEOTIDE SEQUENCE [LARGE SCALE GENOMIC DNA]</scope>
    <source>
        <strain evidence="3">JCM 5062</strain>
    </source>
</reference>
<dbReference type="Proteomes" id="UP001499942">
    <property type="component" value="Unassembled WGS sequence"/>
</dbReference>
<evidence type="ECO:0000256" key="1">
    <source>
        <dbReference type="SAM" id="MobiDB-lite"/>
    </source>
</evidence>
<gene>
    <name evidence="2" type="ORF">GCM10010393_56920</name>
</gene>
<keyword evidence="3" id="KW-1185">Reference proteome</keyword>
<proteinExistence type="predicted"/>
<feature type="compositionally biased region" description="Polar residues" evidence="1">
    <location>
        <begin position="1"/>
        <end position="15"/>
    </location>
</feature>
<feature type="compositionally biased region" description="Basic and acidic residues" evidence="1">
    <location>
        <begin position="98"/>
        <end position="108"/>
    </location>
</feature>
<feature type="compositionally biased region" description="Low complexity" evidence="1">
    <location>
        <begin position="69"/>
        <end position="82"/>
    </location>
</feature>
<name>A0ABP6AG58_9ACTN</name>
<evidence type="ECO:0000313" key="3">
    <source>
        <dbReference type="Proteomes" id="UP001499942"/>
    </source>
</evidence>
<evidence type="ECO:0000313" key="2">
    <source>
        <dbReference type="EMBL" id="GAA2516587.1"/>
    </source>
</evidence>
<organism evidence="2 3">
    <name type="scientific">Streptomyces gobitricini</name>
    <dbReference type="NCBI Taxonomy" id="68211"/>
    <lineage>
        <taxon>Bacteria</taxon>
        <taxon>Bacillati</taxon>
        <taxon>Actinomycetota</taxon>
        <taxon>Actinomycetes</taxon>
        <taxon>Kitasatosporales</taxon>
        <taxon>Streptomycetaceae</taxon>
        <taxon>Streptomyces</taxon>
    </lineage>
</organism>
<accession>A0ABP6AG58</accession>
<feature type="compositionally biased region" description="Basic residues" evidence="1">
    <location>
        <begin position="86"/>
        <end position="97"/>
    </location>
</feature>